<name>A0A7W5HKJ2_9GAMM</name>
<reference evidence="1 2" key="1">
    <citation type="submission" date="2020-08" db="EMBL/GenBank/DDBJ databases">
        <title>Genomic Encyclopedia of Type Strains, Phase III (KMG-III): the genomes of soil and plant-associated and newly described type strains.</title>
        <authorList>
            <person name="Whitman W."/>
        </authorList>
    </citation>
    <scope>NUCLEOTIDE SEQUENCE [LARGE SCALE GENOMIC DNA]</scope>
    <source>
        <strain evidence="1 2">CECT 7744</strain>
    </source>
</reference>
<dbReference type="EMBL" id="JACHXR010000002">
    <property type="protein sequence ID" value="MBB3230169.1"/>
    <property type="molecule type" value="Genomic_DNA"/>
</dbReference>
<evidence type="ECO:0000313" key="2">
    <source>
        <dbReference type="Proteomes" id="UP000518892"/>
    </source>
</evidence>
<gene>
    <name evidence="1" type="ORF">FHR97_001003</name>
</gene>
<evidence type="ECO:0008006" key="3">
    <source>
        <dbReference type="Google" id="ProtNLM"/>
    </source>
</evidence>
<dbReference type="SUPFAM" id="SSF56059">
    <property type="entry name" value="Glutathione synthetase ATP-binding domain-like"/>
    <property type="match status" value="1"/>
</dbReference>
<evidence type="ECO:0000313" key="1">
    <source>
        <dbReference type="EMBL" id="MBB3230169.1"/>
    </source>
</evidence>
<sequence length="315" mass="35920">MKQLLSFAATGTAAGRVVPAPLVAFPSFTRVLAEPDCLSWIRAAHPARKGTAPQPPSFRAGMDALMRRYQREAKMPGIQPFNRLANDRRWLGQRMDELGVATARILRDDFPLQNLREALEGIDECVIKPRQAHSSRGVMSLRRVGEVTFTCLQQRRELRLVEILDYLYRDMREHQFPNHWQLEELLLPPSGLLRPVDDFKFYAFRGRVGLILQVARAPEGQRYRWYDRDWQPVHTGKYEEALDPTLLPPREPGAMLALAERVSAVLPTPFCRIDLYEARQGVVLGELTPEPGTYHAFGESADLYMGAMFEVAQHL</sequence>
<proteinExistence type="predicted"/>
<dbReference type="AlphaFoldDB" id="A0A7W5HKJ2"/>
<keyword evidence="2" id="KW-1185">Reference proteome</keyword>
<comment type="caution">
    <text evidence="1">The sequence shown here is derived from an EMBL/GenBank/DDBJ whole genome shotgun (WGS) entry which is preliminary data.</text>
</comment>
<dbReference type="InterPro" id="IPR029465">
    <property type="entry name" value="ATPgrasp_TupA"/>
</dbReference>
<protein>
    <recommendedName>
        <fullName evidence="3">ATP-grasp domain-containing protein</fullName>
    </recommendedName>
</protein>
<dbReference type="Proteomes" id="UP000518892">
    <property type="component" value="Unassembled WGS sequence"/>
</dbReference>
<dbReference type="Pfam" id="PF14305">
    <property type="entry name" value="ATPgrasp_TupA"/>
    <property type="match status" value="1"/>
</dbReference>
<dbReference type="RefSeq" id="WP_183382671.1">
    <property type="nucleotide sequence ID" value="NZ_JACHXR010000002.1"/>
</dbReference>
<organism evidence="1 2">
    <name type="scientific">Halomonas stenophila</name>
    <dbReference type="NCBI Taxonomy" id="795312"/>
    <lineage>
        <taxon>Bacteria</taxon>
        <taxon>Pseudomonadati</taxon>
        <taxon>Pseudomonadota</taxon>
        <taxon>Gammaproteobacteria</taxon>
        <taxon>Oceanospirillales</taxon>
        <taxon>Halomonadaceae</taxon>
        <taxon>Halomonas</taxon>
    </lineage>
</organism>
<accession>A0A7W5HKJ2</accession>